<dbReference type="GO" id="GO:0006032">
    <property type="term" value="P:chitin catabolic process"/>
    <property type="evidence" value="ECO:0007669"/>
    <property type="project" value="UniProtKB-KW"/>
</dbReference>
<evidence type="ECO:0000313" key="12">
    <source>
        <dbReference type="Proteomes" id="UP000053815"/>
    </source>
</evidence>
<proteinExistence type="predicted"/>
<evidence type="ECO:0000256" key="3">
    <source>
        <dbReference type="ARBA" id="ARBA00022801"/>
    </source>
</evidence>
<dbReference type="SUPFAM" id="SSF51445">
    <property type="entry name" value="(Trans)glycosidases"/>
    <property type="match status" value="1"/>
</dbReference>
<evidence type="ECO:0000256" key="7">
    <source>
        <dbReference type="ARBA" id="ARBA00023326"/>
    </source>
</evidence>
<dbReference type="InterPro" id="IPR036573">
    <property type="entry name" value="CBM_sf_5/12"/>
</dbReference>
<evidence type="ECO:0000256" key="9">
    <source>
        <dbReference type="SAM" id="SignalP"/>
    </source>
</evidence>
<dbReference type="InterPro" id="IPR050542">
    <property type="entry name" value="Glycosyl_Hydrlase18_Chitinase"/>
</dbReference>
<dbReference type="AlphaFoldDB" id="A0A0C9LWQ4"/>
<dbReference type="Gene3D" id="2.10.10.20">
    <property type="entry name" value="Carbohydrate-binding module superfamily 5/12"/>
    <property type="match status" value="3"/>
</dbReference>
<feature type="domain" description="GH18" evidence="10">
    <location>
        <begin position="25"/>
        <end position="327"/>
    </location>
</feature>
<evidence type="ECO:0000313" key="11">
    <source>
        <dbReference type="EMBL" id="GAN08930.1"/>
    </source>
</evidence>
<gene>
    <name evidence="11" type="ORF">MAM1_0232d08450</name>
</gene>
<dbReference type="SUPFAM" id="SSF51055">
    <property type="entry name" value="Carbohydrate binding domain"/>
    <property type="match status" value="2"/>
</dbReference>
<dbReference type="PANTHER" id="PTHR45708">
    <property type="entry name" value="ENDOCHITINASE"/>
    <property type="match status" value="1"/>
</dbReference>
<keyword evidence="12" id="KW-1185">Reference proteome</keyword>
<dbReference type="OrthoDB" id="6020543at2759"/>
<keyword evidence="6" id="KW-0326">Glycosidase</keyword>
<accession>A0A0C9LWQ4</accession>
<dbReference type="InterPro" id="IPR003610">
    <property type="entry name" value="CBM5/12"/>
</dbReference>
<keyword evidence="9" id="KW-0732">Signal</keyword>
<evidence type="ECO:0000256" key="1">
    <source>
        <dbReference type="ARBA" id="ARBA00000822"/>
    </source>
</evidence>
<keyword evidence="4" id="KW-0146">Chitin degradation</keyword>
<keyword evidence="3 11" id="KW-0378">Hydrolase</keyword>
<name>A0A0C9LWQ4_9FUNG</name>
<evidence type="ECO:0000256" key="2">
    <source>
        <dbReference type="ARBA" id="ARBA00012729"/>
    </source>
</evidence>
<dbReference type="InterPro" id="IPR017853">
    <property type="entry name" value="GH"/>
</dbReference>
<dbReference type="InterPro" id="IPR001579">
    <property type="entry name" value="Glyco_hydro_18_chit_AS"/>
</dbReference>
<evidence type="ECO:0000256" key="4">
    <source>
        <dbReference type="ARBA" id="ARBA00023024"/>
    </source>
</evidence>
<dbReference type="CDD" id="cd12215">
    <property type="entry name" value="ChiC_BD"/>
    <property type="match status" value="1"/>
</dbReference>
<dbReference type="PANTHER" id="PTHR45708:SF49">
    <property type="entry name" value="ENDOCHITINASE"/>
    <property type="match status" value="1"/>
</dbReference>
<dbReference type="GO" id="GO:0008843">
    <property type="term" value="F:endochitinase activity"/>
    <property type="evidence" value="ECO:0007669"/>
    <property type="project" value="UniProtKB-EC"/>
</dbReference>
<feature type="chain" id="PRO_5002208987" description="chitinase" evidence="9">
    <location>
        <begin position="19"/>
        <end position="579"/>
    </location>
</feature>
<evidence type="ECO:0000256" key="6">
    <source>
        <dbReference type="ARBA" id="ARBA00023295"/>
    </source>
</evidence>
<dbReference type="Gene3D" id="3.20.20.80">
    <property type="entry name" value="Glycosidases"/>
    <property type="match status" value="1"/>
</dbReference>
<evidence type="ECO:0000259" key="10">
    <source>
        <dbReference type="PROSITE" id="PS51910"/>
    </source>
</evidence>
<comment type="catalytic activity">
    <reaction evidence="1">
        <text>Random endo-hydrolysis of N-acetyl-beta-D-glucosaminide (1-&gt;4)-beta-linkages in chitin and chitodextrins.</text>
        <dbReference type="EC" id="3.2.1.14"/>
    </reaction>
</comment>
<evidence type="ECO:0000256" key="5">
    <source>
        <dbReference type="ARBA" id="ARBA00023277"/>
    </source>
</evidence>
<dbReference type="GO" id="GO:0005576">
    <property type="term" value="C:extracellular region"/>
    <property type="evidence" value="ECO:0007669"/>
    <property type="project" value="InterPro"/>
</dbReference>
<protein>
    <recommendedName>
        <fullName evidence="2">chitinase</fullName>
        <ecNumber evidence="2">3.2.1.14</ecNumber>
    </recommendedName>
</protein>
<dbReference type="STRING" id="91626.A0A0C9LWQ4"/>
<sequence length="579" mass="61104">MKNIFALASFAIIGIVHAYNNQCNDNIVDYWGQNSYGAANGSDVSGWQQPLKFYCDDDTIDVLPIAFLTTFFGVGGEPQINLANYCNSVDNATFPGTGLANCQDIAPEIAYCQSKGKLITLSLGGATGSTGFQTEAQATAFADTLWNLFFGGSSSTRPFGNAILDGVDLDIEGGSPSYYVTFLNRLNSYFSKANKKYYVTAAPQCVYPDASLQTTLNGYPFDAVYVQFYNNPCGLQNYNSASQWNFGIWDIWARTISPNKNVKVYIGAPASASAAGGGYVSASTLSNIAVTTRNNFPSFGGVMFWDASQAYKNNRIDKALKTALKSGEKCDGSFTFPTCTAPAFVPGNSYSGGTTVSYNYMWTAKWYATQTPSGNVNGDWSPVSSCAGGTLGGGNSSSSSSSSSSTTTTKTITTTTATATTSQPVTSTTTVTTTASSSATKTTTTTTATATPTNACSGITAWSASATYVKDNKVTYSGSIWTAQWWTLGDAPGGSAGVWVKGASCPASLAARSVQNAIGAGINCKHNSRWTNTRTYKTGSKVVFKGSVYIASSLNLNASPESNSLVWKKDVVCSNQLSR</sequence>
<dbReference type="PROSITE" id="PS01095">
    <property type="entry name" value="GH18_1"/>
    <property type="match status" value="1"/>
</dbReference>
<feature type="signal peptide" evidence="9">
    <location>
        <begin position="1"/>
        <end position="18"/>
    </location>
</feature>
<dbReference type="SMART" id="SM00495">
    <property type="entry name" value="ChtBD3"/>
    <property type="match status" value="3"/>
</dbReference>
<dbReference type="PROSITE" id="PS51910">
    <property type="entry name" value="GH18_2"/>
    <property type="match status" value="1"/>
</dbReference>
<dbReference type="InterPro" id="IPR001223">
    <property type="entry name" value="Glyco_hydro18_cat"/>
</dbReference>
<feature type="region of interest" description="Disordered" evidence="8">
    <location>
        <begin position="416"/>
        <end position="448"/>
    </location>
</feature>
<organism evidence="11">
    <name type="scientific">Mucor ambiguus</name>
    <dbReference type="NCBI Taxonomy" id="91626"/>
    <lineage>
        <taxon>Eukaryota</taxon>
        <taxon>Fungi</taxon>
        <taxon>Fungi incertae sedis</taxon>
        <taxon>Mucoromycota</taxon>
        <taxon>Mucoromycotina</taxon>
        <taxon>Mucoromycetes</taxon>
        <taxon>Mucorales</taxon>
        <taxon>Mucorineae</taxon>
        <taxon>Mucoraceae</taxon>
        <taxon>Mucor</taxon>
    </lineage>
</organism>
<keyword evidence="5" id="KW-0119">Carbohydrate metabolism</keyword>
<dbReference type="GO" id="GO:0030246">
    <property type="term" value="F:carbohydrate binding"/>
    <property type="evidence" value="ECO:0007669"/>
    <property type="project" value="InterPro"/>
</dbReference>
<dbReference type="GO" id="GO:0000272">
    <property type="term" value="P:polysaccharide catabolic process"/>
    <property type="evidence" value="ECO:0007669"/>
    <property type="project" value="UniProtKB-KW"/>
</dbReference>
<evidence type="ECO:0000256" key="8">
    <source>
        <dbReference type="SAM" id="MobiDB-lite"/>
    </source>
</evidence>
<dbReference type="Proteomes" id="UP000053815">
    <property type="component" value="Unassembled WGS sequence"/>
</dbReference>
<dbReference type="EMBL" id="DF836521">
    <property type="protein sequence ID" value="GAN08930.1"/>
    <property type="molecule type" value="Genomic_DNA"/>
</dbReference>
<reference evidence="11" key="1">
    <citation type="submission" date="2014-09" db="EMBL/GenBank/DDBJ databases">
        <title>Draft genome sequence of an oleaginous Mucoromycotina fungus Mucor ambiguus NBRC6742.</title>
        <authorList>
            <person name="Takeda I."/>
            <person name="Yamane N."/>
            <person name="Morita T."/>
            <person name="Tamano K."/>
            <person name="Machida M."/>
            <person name="Baker S."/>
            <person name="Koike H."/>
        </authorList>
    </citation>
    <scope>NUCLEOTIDE SEQUENCE</scope>
    <source>
        <strain evidence="11">NBRC 6742</strain>
    </source>
</reference>
<dbReference type="EC" id="3.2.1.14" evidence="2"/>
<keyword evidence="7" id="KW-0624">Polysaccharide degradation</keyword>